<evidence type="ECO:0000256" key="7">
    <source>
        <dbReference type="SAM" id="Phobius"/>
    </source>
</evidence>
<feature type="transmembrane region" description="Helical" evidence="7">
    <location>
        <begin position="84"/>
        <end position="108"/>
    </location>
</feature>
<keyword evidence="10" id="KW-1185">Reference proteome</keyword>
<feature type="compositionally biased region" description="Polar residues" evidence="6">
    <location>
        <begin position="289"/>
        <end position="305"/>
    </location>
</feature>
<evidence type="ECO:0000256" key="5">
    <source>
        <dbReference type="ARBA" id="ARBA00038359"/>
    </source>
</evidence>
<feature type="domain" description="Rhodopsin" evidence="8">
    <location>
        <begin position="29"/>
        <end position="265"/>
    </location>
</feature>
<comment type="similarity">
    <text evidence="5">Belongs to the SAT4 family.</text>
</comment>
<evidence type="ECO:0000256" key="6">
    <source>
        <dbReference type="SAM" id="MobiDB-lite"/>
    </source>
</evidence>
<name>A0AAV9HBT5_9PEZI</name>
<evidence type="ECO:0000256" key="2">
    <source>
        <dbReference type="ARBA" id="ARBA00022692"/>
    </source>
</evidence>
<gene>
    <name evidence="9" type="ORF">QBC42DRAFT_315582</name>
</gene>
<dbReference type="InterPro" id="IPR049326">
    <property type="entry name" value="Rhodopsin_dom_fungi"/>
</dbReference>
<feature type="region of interest" description="Disordered" evidence="6">
    <location>
        <begin position="337"/>
        <end position="363"/>
    </location>
</feature>
<reference evidence="9" key="2">
    <citation type="submission" date="2023-06" db="EMBL/GenBank/DDBJ databases">
        <authorList>
            <consortium name="Lawrence Berkeley National Laboratory"/>
            <person name="Mondo S.J."/>
            <person name="Hensen N."/>
            <person name="Bonometti L."/>
            <person name="Westerberg I."/>
            <person name="Brannstrom I.O."/>
            <person name="Guillou S."/>
            <person name="Cros-Aarteil S."/>
            <person name="Calhoun S."/>
            <person name="Haridas S."/>
            <person name="Kuo A."/>
            <person name="Pangilinan J."/>
            <person name="Riley R."/>
            <person name="Labutti K."/>
            <person name="Andreopoulos B."/>
            <person name="Lipzen A."/>
            <person name="Chen C."/>
            <person name="Yanf M."/>
            <person name="Daum C."/>
            <person name="Ng V."/>
            <person name="Clum A."/>
            <person name="Steindorff A."/>
            <person name="Ohm R."/>
            <person name="Martin F."/>
            <person name="Silar P."/>
            <person name="Natvig D."/>
            <person name="Lalanne C."/>
            <person name="Gautier V."/>
            <person name="Ament-Velasquez S.L."/>
            <person name="Kruys A."/>
            <person name="Hutchinson M.I."/>
            <person name="Powell A.J."/>
            <person name="Barry K."/>
            <person name="Miller A.N."/>
            <person name="Grigoriev I.V."/>
            <person name="Debuchy R."/>
            <person name="Gladieux P."/>
            <person name="Thoren M.H."/>
            <person name="Johannesson H."/>
        </authorList>
    </citation>
    <scope>NUCLEOTIDE SEQUENCE</scope>
    <source>
        <strain evidence="9">PSN324</strain>
    </source>
</reference>
<proteinExistence type="inferred from homology"/>
<feature type="transmembrane region" description="Helical" evidence="7">
    <location>
        <begin position="120"/>
        <end position="143"/>
    </location>
</feature>
<protein>
    <recommendedName>
        <fullName evidence="8">Rhodopsin domain-containing protein</fullName>
    </recommendedName>
</protein>
<evidence type="ECO:0000256" key="4">
    <source>
        <dbReference type="ARBA" id="ARBA00023136"/>
    </source>
</evidence>
<dbReference type="PANTHER" id="PTHR33048:SF47">
    <property type="entry name" value="INTEGRAL MEMBRANE PROTEIN-RELATED"/>
    <property type="match status" value="1"/>
</dbReference>
<dbReference type="Pfam" id="PF20684">
    <property type="entry name" value="Fung_rhodopsin"/>
    <property type="match status" value="1"/>
</dbReference>
<evidence type="ECO:0000259" key="8">
    <source>
        <dbReference type="Pfam" id="PF20684"/>
    </source>
</evidence>
<accession>A0AAV9HBT5</accession>
<organism evidence="9 10">
    <name type="scientific">Cladorrhinum samala</name>
    <dbReference type="NCBI Taxonomy" id="585594"/>
    <lineage>
        <taxon>Eukaryota</taxon>
        <taxon>Fungi</taxon>
        <taxon>Dikarya</taxon>
        <taxon>Ascomycota</taxon>
        <taxon>Pezizomycotina</taxon>
        <taxon>Sordariomycetes</taxon>
        <taxon>Sordariomycetidae</taxon>
        <taxon>Sordariales</taxon>
        <taxon>Podosporaceae</taxon>
        <taxon>Cladorrhinum</taxon>
    </lineage>
</organism>
<dbReference type="InterPro" id="IPR052337">
    <property type="entry name" value="SAT4-like"/>
</dbReference>
<reference evidence="9" key="1">
    <citation type="journal article" date="2023" name="Mol. Phylogenet. Evol.">
        <title>Genome-scale phylogeny and comparative genomics of the fungal order Sordariales.</title>
        <authorList>
            <person name="Hensen N."/>
            <person name="Bonometti L."/>
            <person name="Westerberg I."/>
            <person name="Brannstrom I.O."/>
            <person name="Guillou S."/>
            <person name="Cros-Aarteil S."/>
            <person name="Calhoun S."/>
            <person name="Haridas S."/>
            <person name="Kuo A."/>
            <person name="Mondo S."/>
            <person name="Pangilinan J."/>
            <person name="Riley R."/>
            <person name="LaButti K."/>
            <person name="Andreopoulos B."/>
            <person name="Lipzen A."/>
            <person name="Chen C."/>
            <person name="Yan M."/>
            <person name="Daum C."/>
            <person name="Ng V."/>
            <person name="Clum A."/>
            <person name="Steindorff A."/>
            <person name="Ohm R.A."/>
            <person name="Martin F."/>
            <person name="Silar P."/>
            <person name="Natvig D.O."/>
            <person name="Lalanne C."/>
            <person name="Gautier V."/>
            <person name="Ament-Velasquez S.L."/>
            <person name="Kruys A."/>
            <person name="Hutchinson M.I."/>
            <person name="Powell A.J."/>
            <person name="Barry K."/>
            <person name="Miller A.N."/>
            <person name="Grigoriev I.V."/>
            <person name="Debuchy R."/>
            <person name="Gladieux P."/>
            <person name="Hiltunen Thoren M."/>
            <person name="Johannesson H."/>
        </authorList>
    </citation>
    <scope>NUCLEOTIDE SEQUENCE</scope>
    <source>
        <strain evidence="9">PSN324</strain>
    </source>
</reference>
<feature type="transmembrane region" description="Helical" evidence="7">
    <location>
        <begin position="200"/>
        <end position="222"/>
    </location>
</feature>
<keyword evidence="4 7" id="KW-0472">Membrane</keyword>
<dbReference type="PANTHER" id="PTHR33048">
    <property type="entry name" value="PTH11-LIKE INTEGRAL MEMBRANE PROTEIN (AFU_ORTHOLOGUE AFUA_5G11245)"/>
    <property type="match status" value="1"/>
</dbReference>
<feature type="transmembrane region" description="Helical" evidence="7">
    <location>
        <begin position="12"/>
        <end position="32"/>
    </location>
</feature>
<evidence type="ECO:0000313" key="9">
    <source>
        <dbReference type="EMBL" id="KAK4458231.1"/>
    </source>
</evidence>
<sequence length="363" mass="39438">MSNNPVSQGAFLAALLVPVIVPTVFVGIRLLNNHGMGKGLGKDDWFSLIGLGFVFTLAGIYFGLRVAFDSNTDPETKYTQVGRLATAIAFIGSYSAYFAKIPILLLYLRLFGGVYRWLRVACYILLTVPVFVLAGSSSYCAAYCVPDRRTIDMMFTVKCIESLTIICVVNGAFALLSDIIIFILPLPAVANLTLPPKKKFGLSVIFLSGLLAIAASAIAVYYRSLSWLHFGSDEANNVGEFLGPIIECSVALVVSSVPAMSSFWRRKVAKSRVFSRFSALFSSRGSSSQGTPRTKKSSQGSSGYTGSVDPYNADPYNIDPYAAEINGYHELHRQMVRSTDPNSSIDLPEKAHCHETIQTSPSS</sequence>
<evidence type="ECO:0000256" key="1">
    <source>
        <dbReference type="ARBA" id="ARBA00004141"/>
    </source>
</evidence>
<keyword evidence="2 7" id="KW-0812">Transmembrane</keyword>
<feature type="region of interest" description="Disordered" evidence="6">
    <location>
        <begin position="282"/>
        <end position="309"/>
    </location>
</feature>
<comment type="caution">
    <text evidence="9">The sequence shown here is derived from an EMBL/GenBank/DDBJ whole genome shotgun (WGS) entry which is preliminary data.</text>
</comment>
<keyword evidence="3 7" id="KW-1133">Transmembrane helix</keyword>
<dbReference type="EMBL" id="MU865077">
    <property type="protein sequence ID" value="KAK4458231.1"/>
    <property type="molecule type" value="Genomic_DNA"/>
</dbReference>
<evidence type="ECO:0000313" key="10">
    <source>
        <dbReference type="Proteomes" id="UP001321749"/>
    </source>
</evidence>
<evidence type="ECO:0000256" key="3">
    <source>
        <dbReference type="ARBA" id="ARBA00022989"/>
    </source>
</evidence>
<dbReference type="Proteomes" id="UP001321749">
    <property type="component" value="Unassembled WGS sequence"/>
</dbReference>
<feature type="transmembrane region" description="Helical" evidence="7">
    <location>
        <begin position="163"/>
        <end position="188"/>
    </location>
</feature>
<feature type="transmembrane region" description="Helical" evidence="7">
    <location>
        <begin position="44"/>
        <end position="64"/>
    </location>
</feature>
<comment type="subcellular location">
    <subcellularLocation>
        <location evidence="1">Membrane</location>
        <topology evidence="1">Multi-pass membrane protein</topology>
    </subcellularLocation>
</comment>
<dbReference type="AlphaFoldDB" id="A0AAV9HBT5"/>
<dbReference type="GO" id="GO:0016020">
    <property type="term" value="C:membrane"/>
    <property type="evidence" value="ECO:0007669"/>
    <property type="project" value="UniProtKB-SubCell"/>
</dbReference>